<accession>A0A0X8FA82</accession>
<comment type="subunit">
    <text evidence="5">Homodimer. Homodimerization may be required to stabilize the binding of ScpA to the Smc head domains. Component of a cohesin-like complex composed of ScpA, ScpB and the Smc homodimer, in which ScpA and ScpB bind to the head domain of Smc. The presence of the three proteins is required for the association of the complex with DNA.</text>
</comment>
<dbReference type="InterPro" id="IPR036390">
    <property type="entry name" value="WH_DNA-bd_sf"/>
</dbReference>
<keyword evidence="2 5" id="KW-0132">Cell division</keyword>
<dbReference type="RefSeq" id="WP_067971916.1">
    <property type="nucleotide sequence ID" value="NZ_CAJHKM010000007.1"/>
</dbReference>
<comment type="similarity">
    <text evidence="5">Belongs to the ScpB family.</text>
</comment>
<evidence type="ECO:0000256" key="2">
    <source>
        <dbReference type="ARBA" id="ARBA00022618"/>
    </source>
</evidence>
<dbReference type="Pfam" id="PF04079">
    <property type="entry name" value="SMC_ScpB"/>
    <property type="match status" value="1"/>
</dbReference>
<dbReference type="EMBL" id="CP014160">
    <property type="protein sequence ID" value="AMB93450.1"/>
    <property type="molecule type" value="Genomic_DNA"/>
</dbReference>
<evidence type="ECO:0000256" key="1">
    <source>
        <dbReference type="ARBA" id="ARBA00022490"/>
    </source>
</evidence>
<evidence type="ECO:0000313" key="6">
    <source>
        <dbReference type="EMBL" id="AMB93450.1"/>
    </source>
</evidence>
<dbReference type="PIRSF" id="PIRSF019345">
    <property type="entry name" value="ScpB"/>
    <property type="match status" value="1"/>
</dbReference>
<dbReference type="InterPro" id="IPR036388">
    <property type="entry name" value="WH-like_DNA-bd_sf"/>
</dbReference>
<dbReference type="PANTHER" id="PTHR34298:SF2">
    <property type="entry name" value="SEGREGATION AND CONDENSATION PROTEIN B"/>
    <property type="match status" value="1"/>
</dbReference>
<dbReference type="GO" id="GO:0005737">
    <property type="term" value="C:cytoplasm"/>
    <property type="evidence" value="ECO:0007669"/>
    <property type="project" value="UniProtKB-SubCell"/>
</dbReference>
<evidence type="ECO:0000256" key="5">
    <source>
        <dbReference type="HAMAP-Rule" id="MF_01804"/>
    </source>
</evidence>
<dbReference type="Gene3D" id="1.10.10.10">
    <property type="entry name" value="Winged helix-like DNA-binding domain superfamily/Winged helix DNA-binding domain"/>
    <property type="match status" value="2"/>
</dbReference>
<dbReference type="InterPro" id="IPR005234">
    <property type="entry name" value="ScpB_csome_segregation"/>
</dbReference>
<comment type="subcellular location">
    <subcellularLocation>
        <location evidence="5">Cytoplasm</location>
    </subcellularLocation>
    <text evidence="5">Associated with two foci at the outer edges of the nucleoid region in young cells, and at four foci within both cell halves in older cells.</text>
</comment>
<proteinExistence type="inferred from homology"/>
<dbReference type="SUPFAM" id="SSF46785">
    <property type="entry name" value="Winged helix' DNA-binding domain"/>
    <property type="match status" value="2"/>
</dbReference>
<reference evidence="7 9" key="3">
    <citation type="submission" date="2017-12" db="EMBL/GenBank/DDBJ databases">
        <title>Phylogenetic diversity of female urinary microbiome.</title>
        <authorList>
            <person name="Thomas-White K."/>
            <person name="Wolfe A.J."/>
        </authorList>
    </citation>
    <scope>NUCLEOTIDE SEQUENCE [LARGE SCALE GENOMIC DNA]</scope>
    <source>
        <strain evidence="7 9">UMB0139</strain>
    </source>
</reference>
<evidence type="ECO:0000313" key="7">
    <source>
        <dbReference type="EMBL" id="PKZ20493.1"/>
    </source>
</evidence>
<evidence type="ECO:0000256" key="4">
    <source>
        <dbReference type="ARBA" id="ARBA00023306"/>
    </source>
</evidence>
<dbReference type="Proteomes" id="UP000069912">
    <property type="component" value="Chromosome"/>
</dbReference>
<keyword evidence="4 5" id="KW-0131">Cell cycle</keyword>
<sequence>MRAMQAIESLLFVAGDQGLDLEELAQLLDLSIDQTRYALLKLAEKYQADRQSALKLSWVNQRIQLVTKSELADVVKSYALSPFSVKLSQAALETLAIIAYQAPITRMEIDDIRGVQSSAMIQKLLQHDLIEEQGRKEGPGRPIIYGVSDYFYQYFGLSSLDELPDLTRLKTEETEEAEQTALFDAGELADNSMEI</sequence>
<dbReference type="GO" id="GO:0006260">
    <property type="term" value="P:DNA replication"/>
    <property type="evidence" value="ECO:0007669"/>
    <property type="project" value="UniProtKB-UniRule"/>
</dbReference>
<reference evidence="8" key="2">
    <citation type="submission" date="2016-01" db="EMBL/GenBank/DDBJ databases">
        <title>Six Aerococcus type strain genome sequencing and assembly using PacBio and Illumina Hiseq.</title>
        <authorList>
            <person name="Carkaci D."/>
            <person name="Dargis R."/>
            <person name="Nielsen X.C."/>
            <person name="Skovgaard O."/>
            <person name="Fuursted K."/>
            <person name="Christensen J.J."/>
        </authorList>
    </citation>
    <scope>NUCLEOTIDE SEQUENCE [LARGE SCALE GENOMIC DNA]</scope>
    <source>
        <strain evidence="8">CCUG43001</strain>
    </source>
</reference>
<dbReference type="AlphaFoldDB" id="A0A0X8FA82"/>
<dbReference type="PANTHER" id="PTHR34298">
    <property type="entry name" value="SEGREGATION AND CONDENSATION PROTEIN B"/>
    <property type="match status" value="1"/>
</dbReference>
<dbReference type="GO" id="GO:0051304">
    <property type="term" value="P:chromosome separation"/>
    <property type="evidence" value="ECO:0007669"/>
    <property type="project" value="InterPro"/>
</dbReference>
<evidence type="ECO:0000256" key="3">
    <source>
        <dbReference type="ARBA" id="ARBA00022829"/>
    </source>
</evidence>
<organism evidence="6 8">
    <name type="scientific">Aerococcus sanguinicola</name>
    <dbReference type="NCBI Taxonomy" id="119206"/>
    <lineage>
        <taxon>Bacteria</taxon>
        <taxon>Bacillati</taxon>
        <taxon>Bacillota</taxon>
        <taxon>Bacilli</taxon>
        <taxon>Lactobacillales</taxon>
        <taxon>Aerococcaceae</taxon>
        <taxon>Aerococcus</taxon>
    </lineage>
</organism>
<protein>
    <recommendedName>
        <fullName evidence="5">Segregation and condensation protein B</fullName>
    </recommendedName>
</protein>
<dbReference type="GeneID" id="92902683"/>
<keyword evidence="8" id="KW-1185">Reference proteome</keyword>
<keyword evidence="3 5" id="KW-0159">Chromosome partition</keyword>
<gene>
    <name evidence="5 6" type="primary">scpB</name>
    <name evidence="6" type="ORF">AWM72_01175</name>
    <name evidence="7" type="ORF">CYJ28_09755</name>
</gene>
<dbReference type="Proteomes" id="UP000234239">
    <property type="component" value="Unassembled WGS sequence"/>
</dbReference>
<keyword evidence="1 5" id="KW-0963">Cytoplasm</keyword>
<reference evidence="6 8" key="1">
    <citation type="journal article" date="2016" name="Genome Announc.">
        <title>Complete Genome Sequences of Aerococcus christensenii CCUG 28831T, Aerococcus sanguinicola CCUG 43001T, Aerococcus urinae CCUG 36881T, Aerococcus urinaeequi CCUG 28094T, Aerococcus urinaehominis CCUG 42038 BT, and Aerococcus viridans CCUG 4311T.</title>
        <authorList>
            <person name="Carkaci D."/>
            <person name="Dargis R."/>
            <person name="Nielsen X.C."/>
            <person name="Skovgaard O."/>
            <person name="Fuursted K."/>
            <person name="Christensen J.J."/>
        </authorList>
    </citation>
    <scope>NUCLEOTIDE SEQUENCE [LARGE SCALE GENOMIC DNA]</scope>
    <source>
        <strain evidence="6 8">CCUG43001</strain>
    </source>
</reference>
<dbReference type="OrthoDB" id="9806226at2"/>
<dbReference type="NCBIfam" id="TIGR00281">
    <property type="entry name" value="SMC-Scp complex subunit ScpB"/>
    <property type="match status" value="1"/>
</dbReference>
<dbReference type="HAMAP" id="MF_01804">
    <property type="entry name" value="ScpB"/>
    <property type="match status" value="1"/>
</dbReference>
<evidence type="ECO:0000313" key="8">
    <source>
        <dbReference type="Proteomes" id="UP000069912"/>
    </source>
</evidence>
<dbReference type="EMBL" id="PKGY01000008">
    <property type="protein sequence ID" value="PKZ20493.1"/>
    <property type="molecule type" value="Genomic_DNA"/>
</dbReference>
<comment type="function">
    <text evidence="5">Participates in chromosomal partition during cell division. May act via the formation of a condensin-like complex containing Smc and ScpA that pull DNA away from mid-cell into both cell halves.</text>
</comment>
<dbReference type="KEGG" id="asan:AWM72_01175"/>
<name>A0A0X8FA82_9LACT</name>
<evidence type="ECO:0000313" key="9">
    <source>
        <dbReference type="Proteomes" id="UP000234239"/>
    </source>
</evidence>
<dbReference type="GO" id="GO:0051301">
    <property type="term" value="P:cell division"/>
    <property type="evidence" value="ECO:0007669"/>
    <property type="project" value="UniProtKB-KW"/>
</dbReference>